<dbReference type="SUPFAM" id="SSF143968">
    <property type="entry name" value="UbiD C-terminal domain-like"/>
    <property type="match status" value="1"/>
</dbReference>
<dbReference type="PANTHER" id="PTHR30108:SF17">
    <property type="entry name" value="FERULIC ACID DECARBOXYLASE 1"/>
    <property type="match status" value="1"/>
</dbReference>
<dbReference type="Pfam" id="PF20696">
    <property type="entry name" value="UbiD_C"/>
    <property type="match status" value="1"/>
</dbReference>
<feature type="binding site" evidence="1">
    <location>
        <position position="188"/>
    </location>
    <ligand>
        <name>Mn(2+)</name>
        <dbReference type="ChEBI" id="CHEBI:29035"/>
    </ligand>
</feature>
<keyword evidence="6" id="KW-1185">Reference proteome</keyword>
<comment type="caution">
    <text evidence="1">Lacks conserved residue(s) required for the propagation of feature annotation.</text>
</comment>
<dbReference type="RefSeq" id="WP_197987130.1">
    <property type="nucleotide sequence ID" value="NZ_JACYXC010000001.1"/>
</dbReference>
<name>A0ABS0NDR4_9ACTN</name>
<feature type="binding site" evidence="1">
    <location>
        <position position="166"/>
    </location>
    <ligand>
        <name>K(+)</name>
        <dbReference type="ChEBI" id="CHEBI:29103"/>
    </ligand>
</feature>
<feature type="binding site" evidence="1">
    <location>
        <position position="229"/>
    </location>
    <ligand>
        <name>K(+)</name>
        <dbReference type="ChEBI" id="CHEBI:29103"/>
    </ligand>
</feature>
<feature type="binding site" evidence="1">
    <location>
        <position position="229"/>
    </location>
    <ligand>
        <name>prenylated FMN</name>
        <dbReference type="ChEBI" id="CHEBI:87746"/>
    </ligand>
</feature>
<dbReference type="InterPro" id="IPR002830">
    <property type="entry name" value="UbiD"/>
</dbReference>
<dbReference type="SUPFAM" id="SSF50475">
    <property type="entry name" value="FMN-binding split barrel"/>
    <property type="match status" value="1"/>
</dbReference>
<keyword evidence="1" id="KW-0285">Flavoprotein</keyword>
<dbReference type="Pfam" id="PF20695">
    <property type="entry name" value="UbiD_N"/>
    <property type="match status" value="1"/>
</dbReference>
<sequence length="496" mass="54775">MPRHLRSQREYLTALRDIGDLQPIDVEVDWNLELGAITRRAYELPAAAPLFNRIRGIEPGFRVLGAPAGLSSHPTSPLARVALALGLPIDTAPDELVTAWSHLQECEPLPPRLVPTGPCKQNRMTGDDVDLFRLPAPLLHAGDGGRYLNTYGTVVTTSPDGSWTNWAITRIMLRDRTSMTGIVVPAQHVGRMHRMWADTGRDMPFALALGTSPGVAMVAGCPVRDGLDEAALLGGWFGEPLDVVRCETHDLKVPADSEIVVEGYLSFEETAPEGPMGEYSGLLWPEDSRLCPVYRVTAITYRDDPVLPVVVAGMPVEENHTNWGINISAAVLHELRTEGLPVRRAFMPFAAACHWLVVTVDTTAGPGRWGSWRKLAEEVGQAVYRTRPRHIMPKVVVVEDDINPANLDEVVWALATRAHPRETMFVPDMPTLPLVGYLSDEERQTARTDKAVFNCLPRDDWSATGAPVRADFAQFPAELRDRVVRDWQSYGYPPAD</sequence>
<dbReference type="Gene3D" id="1.20.5.4570">
    <property type="match status" value="1"/>
</dbReference>
<comment type="cofactor">
    <cofactor evidence="1">
        <name>Mn(2+)</name>
        <dbReference type="ChEBI" id="CHEBI:29035"/>
    </cofactor>
    <text evidence="1">Binds 1 Mn(2+) per subunit.</text>
</comment>
<comment type="cofactor">
    <cofactor evidence="1">
        <name>prenylated FMN</name>
        <dbReference type="ChEBI" id="CHEBI:87746"/>
    </cofactor>
    <text evidence="1">Binds 1 prenylated FMN per subunit.</text>
</comment>
<comment type="caution">
    <text evidence="5">The sequence shown here is derived from an EMBL/GenBank/DDBJ whole genome shotgun (WGS) entry which is preliminary data.</text>
</comment>
<dbReference type="EC" id="4.1.1.93" evidence="1"/>
<keyword evidence="1" id="KW-0456">Lyase</keyword>
<dbReference type="Gene3D" id="3.40.1670.10">
    <property type="entry name" value="UbiD C-terminal domain-like"/>
    <property type="match status" value="1"/>
</dbReference>
<dbReference type="PANTHER" id="PTHR30108">
    <property type="entry name" value="3-OCTAPRENYL-4-HYDROXYBENZOATE CARBOXY-LYASE-RELATED"/>
    <property type="match status" value="1"/>
</dbReference>
<keyword evidence="1" id="KW-0630">Potassium</keyword>
<keyword evidence="1" id="KW-0210">Decarboxylase</keyword>
<proteinExistence type="inferred from homology"/>
<dbReference type="InterPro" id="IPR049381">
    <property type="entry name" value="UbiD-like_C"/>
</dbReference>
<feature type="binding site" evidence="1">
    <location>
        <position position="188"/>
    </location>
    <ligand>
        <name>prenylated FMN</name>
        <dbReference type="ChEBI" id="CHEBI:87746"/>
    </ligand>
</feature>
<feature type="domain" description="3-octaprenyl-4-hydroxybenzoate carboxy-lyase-like N-terminal" evidence="3">
    <location>
        <begin position="13"/>
        <end position="99"/>
    </location>
</feature>
<keyword evidence="1" id="KW-0058">Aromatic hydrocarbons catabolism</keyword>
<keyword evidence="1" id="KW-0288">FMN</keyword>
<comment type="catalytic activity">
    <reaction evidence="1">
        <text>pyrrole-2-carboxylate + H2O = 1H-pyrrole + hydrogencarbonate</text>
        <dbReference type="Rhea" id="RHEA:31379"/>
        <dbReference type="ChEBI" id="CHEBI:15377"/>
        <dbReference type="ChEBI" id="CHEBI:17544"/>
        <dbReference type="ChEBI" id="CHEBI:19203"/>
        <dbReference type="ChEBI" id="CHEBI:27660"/>
        <dbReference type="EC" id="4.1.1.93"/>
    </reaction>
</comment>
<comment type="catalytic activity">
    <reaction evidence="1">
        <text>pyrrole-2-carboxylate + H(+) = 1H-pyrrole + CO2</text>
        <dbReference type="Rhea" id="RHEA:31375"/>
        <dbReference type="ChEBI" id="CHEBI:15378"/>
        <dbReference type="ChEBI" id="CHEBI:16526"/>
        <dbReference type="ChEBI" id="CHEBI:19203"/>
        <dbReference type="ChEBI" id="CHEBI:27660"/>
        <dbReference type="EC" id="4.1.1.93"/>
    </reaction>
</comment>
<evidence type="ECO:0000313" key="6">
    <source>
        <dbReference type="Proteomes" id="UP000807371"/>
    </source>
</evidence>
<protein>
    <recommendedName>
        <fullName evidence="1">Pyrrole-2-carboxylic acid decarboxylase</fullName>
        <shortName evidence="1">P2C decarboxylase</shortName>
        <ecNumber evidence="1">4.1.1.93</ecNumber>
    </recommendedName>
</protein>
<dbReference type="EMBL" id="JACYXC010000001">
    <property type="protein sequence ID" value="MBH5333288.1"/>
    <property type="molecule type" value="Genomic_DNA"/>
</dbReference>
<feature type="binding site" evidence="1">
    <location>
        <position position="187"/>
    </location>
    <ligand>
        <name>prenylated FMN</name>
        <dbReference type="ChEBI" id="CHEBI:87746"/>
    </ligand>
</feature>
<dbReference type="InterPro" id="IPR048304">
    <property type="entry name" value="UbiD_Rift_dom"/>
</dbReference>
<organism evidence="5 6">
    <name type="scientific">Streptomyces pactum</name>
    <dbReference type="NCBI Taxonomy" id="68249"/>
    <lineage>
        <taxon>Bacteria</taxon>
        <taxon>Bacillati</taxon>
        <taxon>Actinomycetota</taxon>
        <taxon>Actinomycetes</taxon>
        <taxon>Kitasatosporales</taxon>
        <taxon>Streptomycetaceae</taxon>
        <taxon>Streptomyces</taxon>
    </lineage>
</organism>
<comment type="cofactor">
    <cofactor evidence="1">
        <name>K(+)</name>
        <dbReference type="ChEBI" id="CHEBI:29103"/>
    </cofactor>
    <text evidence="1">Binds 1 K(+) per subunit.</text>
</comment>
<dbReference type="InterPro" id="IPR032903">
    <property type="entry name" value="FDC-like"/>
</dbReference>
<comment type="function">
    <text evidence="1">Catalyzes the prenyl-FMN-dependent decarboxylation of pyrrole-2-carboxylate (P2C). Can also catalyze the carboxylation of pyrrole in the presence of elevated concentrations of CO(2) or bicarbonate.</text>
</comment>
<comment type="subunit">
    <text evidence="1">Homodimer.</text>
</comment>
<feature type="domain" description="3-octaprenyl-4-hydroxybenzoate carboxy-lyase-like Rift-related" evidence="2">
    <location>
        <begin position="116"/>
        <end position="315"/>
    </location>
</feature>
<gene>
    <name evidence="5" type="ORF">IHE55_00105</name>
</gene>
<feature type="binding site" evidence="1">
    <location>
        <position position="219"/>
    </location>
    <ligand>
        <name>K(+)</name>
        <dbReference type="ChEBI" id="CHEBI:29103"/>
    </ligand>
</feature>
<accession>A0ABS0NDR4</accession>
<evidence type="ECO:0000259" key="3">
    <source>
        <dbReference type="Pfam" id="PF20695"/>
    </source>
</evidence>
<dbReference type="InterPro" id="IPR049383">
    <property type="entry name" value="UbiD-like_N"/>
</dbReference>
<dbReference type="Pfam" id="PF01977">
    <property type="entry name" value="UbiD"/>
    <property type="match status" value="1"/>
</dbReference>
<dbReference type="Proteomes" id="UP000807371">
    <property type="component" value="Unassembled WGS sequence"/>
</dbReference>
<dbReference type="HAMAP" id="MF_01983">
    <property type="entry name" value="UbiD_FDC"/>
    <property type="match status" value="1"/>
</dbReference>
<evidence type="ECO:0000256" key="1">
    <source>
        <dbReference type="HAMAP-Rule" id="MF_01983"/>
    </source>
</evidence>
<evidence type="ECO:0000259" key="2">
    <source>
        <dbReference type="Pfam" id="PF01977"/>
    </source>
</evidence>
<comment type="similarity">
    <text evidence="1">Belongs to the UbiD family. UbiD-like/FDC subfamily.</text>
</comment>
<feature type="active site" description="Proton donor" evidence="1">
    <location>
        <position position="278"/>
    </location>
</feature>
<feature type="domain" description="3-octaprenyl-4-hydroxybenzoate carboxy-lyase-like C-terminal" evidence="4">
    <location>
        <begin position="322"/>
        <end position="455"/>
    </location>
</feature>
<reference evidence="5 6" key="1">
    <citation type="submission" date="2020-09" db="EMBL/GenBank/DDBJ databases">
        <title>Biosynthesis of the nuclear factor of activated T cells inhibitor NFAT-133 and its congeners in Streptomyces pactum.</title>
        <authorList>
            <person name="Zhou W."/>
            <person name="Posri P."/>
            <person name="Abugrain M.E."/>
            <person name="Weisberg A.J."/>
            <person name="Chang J.H."/>
            <person name="Mahmud T."/>
        </authorList>
    </citation>
    <scope>NUCLEOTIDE SEQUENCE [LARGE SCALE GENOMIC DNA]</scope>
    <source>
        <strain evidence="5 6">ATCC 27456</strain>
    </source>
</reference>
<feature type="binding site" evidence="1">
    <location>
        <position position="170"/>
    </location>
    <ligand>
        <name>prenylated FMN</name>
        <dbReference type="ChEBI" id="CHEBI:87746"/>
    </ligand>
</feature>
<keyword evidence="1" id="KW-0479">Metal-binding</keyword>
<keyword evidence="1" id="KW-0464">Manganese</keyword>
<dbReference type="NCBIfam" id="TIGR00148">
    <property type="entry name" value="UbiD family decarboxylase"/>
    <property type="match status" value="1"/>
</dbReference>
<feature type="binding site" evidence="1">
    <location>
        <position position="229"/>
    </location>
    <ligand>
        <name>Mn(2+)</name>
        <dbReference type="ChEBI" id="CHEBI:29035"/>
    </ligand>
</feature>
<evidence type="ECO:0000313" key="5">
    <source>
        <dbReference type="EMBL" id="MBH5333288.1"/>
    </source>
</evidence>
<evidence type="ECO:0000259" key="4">
    <source>
        <dbReference type="Pfam" id="PF20696"/>
    </source>
</evidence>